<dbReference type="AlphaFoldDB" id="A0A7J5B0Q9"/>
<dbReference type="RefSeq" id="WP_151423715.1">
    <property type="nucleotide sequence ID" value="NZ_WBJX01000003.1"/>
</dbReference>
<keyword evidence="1" id="KW-0812">Transmembrane</keyword>
<organism evidence="2 3">
    <name type="scientific">Pseudoclavibacter terrae</name>
    <dbReference type="NCBI Taxonomy" id="1530195"/>
    <lineage>
        <taxon>Bacteria</taxon>
        <taxon>Bacillati</taxon>
        <taxon>Actinomycetota</taxon>
        <taxon>Actinomycetes</taxon>
        <taxon>Micrococcales</taxon>
        <taxon>Microbacteriaceae</taxon>
        <taxon>Pseudoclavibacter</taxon>
    </lineage>
</organism>
<evidence type="ECO:0000256" key="1">
    <source>
        <dbReference type="SAM" id="Phobius"/>
    </source>
</evidence>
<protein>
    <submittedName>
        <fullName evidence="2">Uncharacterized protein</fullName>
    </submittedName>
</protein>
<evidence type="ECO:0000313" key="2">
    <source>
        <dbReference type="EMBL" id="KAB1637503.1"/>
    </source>
</evidence>
<keyword evidence="1" id="KW-1133">Transmembrane helix</keyword>
<sequence>MNSQTSHASTRWSSSALLRLGALAALNAVVALALAPATTVLAAVNPPAYAAVASLTMMLPMLAALLVPRFGSATIVAFCTGIFLMVTPLGAIAVVALCGPALVLELVLLIGRFLRRRHRAEVAAAPPDVSWATWLLACAAGGTAIAAMSLLVLAPGAATPELVALLFAIRVLTYAAIGALMRRLRAQLRSAGLV</sequence>
<reference evidence="2 3" key="1">
    <citation type="submission" date="2019-09" db="EMBL/GenBank/DDBJ databases">
        <title>Phylogeny of genus Pseudoclavibacter and closely related genus.</title>
        <authorList>
            <person name="Li Y."/>
        </authorList>
    </citation>
    <scope>NUCLEOTIDE SEQUENCE [LARGE SCALE GENOMIC DNA]</scope>
    <source>
        <strain evidence="2 3">THG-MD12</strain>
    </source>
</reference>
<feature type="transmembrane region" description="Helical" evidence="1">
    <location>
        <begin position="20"/>
        <end position="44"/>
    </location>
</feature>
<feature type="transmembrane region" description="Helical" evidence="1">
    <location>
        <begin position="131"/>
        <end position="156"/>
    </location>
</feature>
<name>A0A7J5B0Q9_9MICO</name>
<feature type="transmembrane region" description="Helical" evidence="1">
    <location>
        <begin position="89"/>
        <end position="110"/>
    </location>
</feature>
<dbReference type="Proteomes" id="UP000490386">
    <property type="component" value="Unassembled WGS sequence"/>
</dbReference>
<keyword evidence="1" id="KW-0472">Membrane</keyword>
<evidence type="ECO:0000313" key="3">
    <source>
        <dbReference type="Proteomes" id="UP000490386"/>
    </source>
</evidence>
<keyword evidence="3" id="KW-1185">Reference proteome</keyword>
<gene>
    <name evidence="2" type="ORF">F8O03_09750</name>
</gene>
<accession>A0A7J5B0Q9</accession>
<comment type="caution">
    <text evidence="2">The sequence shown here is derived from an EMBL/GenBank/DDBJ whole genome shotgun (WGS) entry which is preliminary data.</text>
</comment>
<feature type="transmembrane region" description="Helical" evidence="1">
    <location>
        <begin position="162"/>
        <end position="181"/>
    </location>
</feature>
<feature type="transmembrane region" description="Helical" evidence="1">
    <location>
        <begin position="56"/>
        <end position="83"/>
    </location>
</feature>
<proteinExistence type="predicted"/>
<dbReference type="EMBL" id="WBJX01000003">
    <property type="protein sequence ID" value="KAB1637503.1"/>
    <property type="molecule type" value="Genomic_DNA"/>
</dbReference>